<evidence type="ECO:0000256" key="6">
    <source>
        <dbReference type="NCBIfam" id="TIGR00152"/>
    </source>
</evidence>
<feature type="binding site" evidence="5">
    <location>
        <begin position="15"/>
        <end position="20"/>
    </location>
    <ligand>
        <name>ATP</name>
        <dbReference type="ChEBI" id="CHEBI:30616"/>
    </ligand>
</feature>
<evidence type="ECO:0000256" key="2">
    <source>
        <dbReference type="ARBA" id="ARBA00022741"/>
    </source>
</evidence>
<organism evidence="7 8">
    <name type="scientific">Candidatus Scalindua rubra</name>
    <dbReference type="NCBI Taxonomy" id="1872076"/>
    <lineage>
        <taxon>Bacteria</taxon>
        <taxon>Pseudomonadati</taxon>
        <taxon>Planctomycetota</taxon>
        <taxon>Candidatus Brocadiia</taxon>
        <taxon>Candidatus Brocadiales</taxon>
        <taxon>Candidatus Scalinduaceae</taxon>
        <taxon>Candidatus Scalindua</taxon>
    </lineage>
</organism>
<keyword evidence="3 5" id="KW-0067">ATP-binding</keyword>
<comment type="similarity">
    <text evidence="1 5">Belongs to the CoaE family.</text>
</comment>
<dbReference type="PATRIC" id="fig|1872076.5.peg.1633"/>
<evidence type="ECO:0000256" key="5">
    <source>
        <dbReference type="HAMAP-Rule" id="MF_00376"/>
    </source>
</evidence>
<keyword evidence="5" id="KW-0808">Transferase</keyword>
<comment type="caution">
    <text evidence="7">The sequence shown here is derived from an EMBL/GenBank/DDBJ whole genome shotgun (WGS) entry which is preliminary data.</text>
</comment>
<dbReference type="AlphaFoldDB" id="A0A1E3XCW0"/>
<dbReference type="Pfam" id="PF01121">
    <property type="entry name" value="CoaE"/>
    <property type="match status" value="1"/>
</dbReference>
<dbReference type="PROSITE" id="PS51219">
    <property type="entry name" value="DPCK"/>
    <property type="match status" value="1"/>
</dbReference>
<dbReference type="InterPro" id="IPR001977">
    <property type="entry name" value="Depp_CoAkinase"/>
</dbReference>
<keyword evidence="5 7" id="KW-0418">Kinase</keyword>
<keyword evidence="5" id="KW-0963">Cytoplasm</keyword>
<evidence type="ECO:0000256" key="3">
    <source>
        <dbReference type="ARBA" id="ARBA00022840"/>
    </source>
</evidence>
<dbReference type="GO" id="GO:0015937">
    <property type="term" value="P:coenzyme A biosynthetic process"/>
    <property type="evidence" value="ECO:0007669"/>
    <property type="project" value="UniProtKB-UniRule"/>
</dbReference>
<comment type="function">
    <text evidence="5">Catalyzes the phosphorylation of the 3'-hydroxyl group of dephosphocoenzyme A to form coenzyme A.</text>
</comment>
<dbReference type="NCBIfam" id="TIGR00152">
    <property type="entry name" value="dephospho-CoA kinase"/>
    <property type="match status" value="1"/>
</dbReference>
<keyword evidence="2 5" id="KW-0547">Nucleotide-binding</keyword>
<gene>
    <name evidence="5" type="primary">coaE</name>
    <name evidence="7" type="ORF">SCARUB_01412</name>
</gene>
<dbReference type="UniPathway" id="UPA00241">
    <property type="reaction ID" value="UER00356"/>
</dbReference>
<dbReference type="GO" id="GO:0005524">
    <property type="term" value="F:ATP binding"/>
    <property type="evidence" value="ECO:0007669"/>
    <property type="project" value="UniProtKB-UniRule"/>
</dbReference>
<dbReference type="HAMAP" id="MF_00376">
    <property type="entry name" value="Dephospho_CoA_kinase"/>
    <property type="match status" value="1"/>
</dbReference>
<evidence type="ECO:0000313" key="7">
    <source>
        <dbReference type="EMBL" id="ODS33440.1"/>
    </source>
</evidence>
<dbReference type="CDD" id="cd02022">
    <property type="entry name" value="DPCK"/>
    <property type="match status" value="1"/>
</dbReference>
<dbReference type="SUPFAM" id="SSF52540">
    <property type="entry name" value="P-loop containing nucleoside triphosphate hydrolases"/>
    <property type="match status" value="1"/>
</dbReference>
<dbReference type="EMBL" id="MAYW01000028">
    <property type="protein sequence ID" value="ODS33440.1"/>
    <property type="molecule type" value="Genomic_DNA"/>
</dbReference>
<evidence type="ECO:0000256" key="1">
    <source>
        <dbReference type="ARBA" id="ARBA00009018"/>
    </source>
</evidence>
<evidence type="ECO:0000313" key="8">
    <source>
        <dbReference type="Proteomes" id="UP000094056"/>
    </source>
</evidence>
<reference evidence="7 8" key="1">
    <citation type="submission" date="2016-07" db="EMBL/GenBank/DDBJ databases">
        <title>Draft genome of Scalindua rubra, obtained from a brine-seawater interface in the Red Sea, sheds light on salt adaptation in anammox bacteria.</title>
        <authorList>
            <person name="Speth D.R."/>
            <person name="Lagkouvardos I."/>
            <person name="Wang Y."/>
            <person name="Qian P.-Y."/>
            <person name="Dutilh B.E."/>
            <person name="Jetten M.S."/>
        </authorList>
    </citation>
    <scope>NUCLEOTIDE SEQUENCE [LARGE SCALE GENOMIC DNA]</scope>
    <source>
        <strain evidence="7">BSI-1</strain>
    </source>
</reference>
<dbReference type="Proteomes" id="UP000094056">
    <property type="component" value="Unassembled WGS sequence"/>
</dbReference>
<comment type="catalytic activity">
    <reaction evidence="5">
        <text>3'-dephospho-CoA + ATP = ADP + CoA + H(+)</text>
        <dbReference type="Rhea" id="RHEA:18245"/>
        <dbReference type="ChEBI" id="CHEBI:15378"/>
        <dbReference type="ChEBI" id="CHEBI:30616"/>
        <dbReference type="ChEBI" id="CHEBI:57287"/>
        <dbReference type="ChEBI" id="CHEBI:57328"/>
        <dbReference type="ChEBI" id="CHEBI:456216"/>
        <dbReference type="EC" id="2.7.1.24"/>
    </reaction>
</comment>
<proteinExistence type="inferred from homology"/>
<name>A0A1E3XCW0_9BACT</name>
<keyword evidence="4 5" id="KW-0173">Coenzyme A biosynthesis</keyword>
<comment type="subcellular location">
    <subcellularLocation>
        <location evidence="5">Cytoplasm</location>
    </subcellularLocation>
</comment>
<protein>
    <recommendedName>
        <fullName evidence="5 6">Dephospho-CoA kinase</fullName>
        <ecNumber evidence="5 6">2.7.1.24</ecNumber>
    </recommendedName>
    <alternativeName>
        <fullName evidence="5">Dephosphocoenzyme A kinase</fullName>
    </alternativeName>
</protein>
<dbReference type="GO" id="GO:0004140">
    <property type="term" value="F:dephospho-CoA kinase activity"/>
    <property type="evidence" value="ECO:0007669"/>
    <property type="project" value="UniProtKB-UniRule"/>
</dbReference>
<sequence>MKQRIKVIGITGGIASGKSTVAEMLRSLGAVVINADKICHHLIDTKEIKEKTTKRWGNHIQNKKGKIDRDILGKIVFSDKRELLALNKIIHPKALKQIRSQISKLKHQDTTKAIVLDAALLVESKLTDICDTTLFVDTKKYICNKRVQKRPRWSLREITKREKFQSSLREKRKIAGIVINNNLSKTKTFNQVKGFWNQFVINN</sequence>
<dbReference type="EC" id="2.7.1.24" evidence="5 6"/>
<dbReference type="GO" id="GO:0005737">
    <property type="term" value="C:cytoplasm"/>
    <property type="evidence" value="ECO:0007669"/>
    <property type="project" value="UniProtKB-SubCell"/>
</dbReference>
<comment type="pathway">
    <text evidence="5">Cofactor biosynthesis; coenzyme A biosynthesis; CoA from (R)-pantothenate: step 5/5.</text>
</comment>
<evidence type="ECO:0000256" key="4">
    <source>
        <dbReference type="ARBA" id="ARBA00022993"/>
    </source>
</evidence>
<dbReference type="PANTHER" id="PTHR10695">
    <property type="entry name" value="DEPHOSPHO-COA KINASE-RELATED"/>
    <property type="match status" value="1"/>
</dbReference>
<accession>A0A1E3XCW0</accession>
<dbReference type="Gene3D" id="3.40.50.300">
    <property type="entry name" value="P-loop containing nucleotide triphosphate hydrolases"/>
    <property type="match status" value="1"/>
</dbReference>
<dbReference type="InterPro" id="IPR027417">
    <property type="entry name" value="P-loop_NTPase"/>
</dbReference>
<dbReference type="PANTHER" id="PTHR10695:SF46">
    <property type="entry name" value="BIFUNCTIONAL COENZYME A SYNTHASE-RELATED"/>
    <property type="match status" value="1"/>
</dbReference>